<protein>
    <submittedName>
        <fullName evidence="1">Macaca fascicularis brain cDNA clone: QmoA-11434, similar to human cyclic AMP phosphoprotein, 19 kD (ARPP-19), mRNA, RefSeq: NM_006628.2</fullName>
    </submittedName>
</protein>
<dbReference type="AlphaFoldDB" id="I7G8G9"/>
<evidence type="ECO:0000313" key="2">
    <source>
        <dbReference type="Ensembl" id="ENSMFAP00000046267.1"/>
    </source>
</evidence>
<dbReference type="Proteomes" id="UP000233100">
    <property type="component" value="Chromosome 6"/>
</dbReference>
<dbReference type="GeneTree" id="ENSGT00960000190303"/>
<evidence type="ECO:0000313" key="3">
    <source>
        <dbReference type="Proteomes" id="UP000233100"/>
    </source>
</evidence>
<reference evidence="1" key="1">
    <citation type="journal article" date="2007" name="PLoS Biol.">
        <title>Rate of evolution in brain-expressed genes in humans and other primates.</title>
        <authorList>
            <person name="Wang H.-Y."/>
            <person name="Chien H.-C."/>
            <person name="Osada N."/>
            <person name="Hashimoto K."/>
            <person name="Sugano S."/>
            <person name="Gojobori T."/>
            <person name="Chou C.-K."/>
            <person name="Tsai S.-F."/>
            <person name="Wu C.-I."/>
            <person name="Shen C.-K.J."/>
        </authorList>
    </citation>
    <scope>NUCLEOTIDE SEQUENCE</scope>
</reference>
<name>I7G8G9_MACFA</name>
<proteinExistence type="evidence at transcript level"/>
<dbReference type="Ensembl" id="ENSMFAT00000094003.1">
    <property type="protein sequence ID" value="ENSMFAP00000046267.1"/>
    <property type="gene ID" value="ENSMFAG00000052897.1"/>
</dbReference>
<dbReference type="EMBL" id="AB173972">
    <property type="protein sequence ID" value="BAE91034.1"/>
    <property type="molecule type" value="mRNA"/>
</dbReference>
<keyword evidence="3" id="KW-1185">Reference proteome</keyword>
<reference evidence="2 3" key="2">
    <citation type="submission" date="2013-03" db="EMBL/GenBank/DDBJ databases">
        <authorList>
            <person name="Warren W."/>
            <person name="Wilson R.K."/>
        </authorList>
    </citation>
    <scope>NUCLEOTIDE SEQUENCE</scope>
</reference>
<sequence>MFVPLHFSLGNRLGFTFNLALQALPCSPPGVYRAFGAFRGRTCGQQAKEAAAKAGELN</sequence>
<reference evidence="2" key="3">
    <citation type="submission" date="2025-05" db="UniProtKB">
        <authorList>
            <consortium name="Ensembl"/>
        </authorList>
    </citation>
    <scope>IDENTIFICATION</scope>
</reference>
<evidence type="ECO:0000313" key="1">
    <source>
        <dbReference type="EMBL" id="BAE91034.1"/>
    </source>
</evidence>
<accession>I7G8G9</accession>
<organism evidence="1">
    <name type="scientific">Macaca fascicularis</name>
    <name type="common">Crab-eating macaque</name>
    <name type="synonym">Cynomolgus monkey</name>
    <dbReference type="NCBI Taxonomy" id="9541"/>
    <lineage>
        <taxon>Eukaryota</taxon>
        <taxon>Metazoa</taxon>
        <taxon>Chordata</taxon>
        <taxon>Craniata</taxon>
        <taxon>Vertebrata</taxon>
        <taxon>Euteleostomi</taxon>
        <taxon>Mammalia</taxon>
        <taxon>Eutheria</taxon>
        <taxon>Euarchontoglires</taxon>
        <taxon>Primates</taxon>
        <taxon>Haplorrhini</taxon>
        <taxon>Catarrhini</taxon>
        <taxon>Cercopithecidae</taxon>
        <taxon>Cercopithecinae</taxon>
        <taxon>Macaca</taxon>
    </lineage>
</organism>